<dbReference type="AlphaFoldDB" id="A0A6M9PID3"/>
<name>A0A6M9PID3_9BURK</name>
<dbReference type="EMBL" id="CP028940">
    <property type="protein sequence ID" value="QKM60189.1"/>
    <property type="molecule type" value="Genomic_DNA"/>
</dbReference>
<keyword evidence="2" id="KW-1185">Reference proteome</keyword>
<dbReference type="Gene3D" id="1.10.10.1130">
    <property type="entry name" value="Uncharacterised protein PF10982, DUF2789"/>
    <property type="match status" value="1"/>
</dbReference>
<dbReference type="RefSeq" id="WP_173961237.1">
    <property type="nucleotide sequence ID" value="NZ_CBCSCC010000003.1"/>
</dbReference>
<sequence>MDTTFHPLKALFEQLGLSSDCDAIAQFIRQHAPLDSSVILAEASFWEASQRNFLRDELLKDADWAEVIDLLNVQLRETH</sequence>
<evidence type="ECO:0000313" key="2">
    <source>
        <dbReference type="Proteomes" id="UP000501090"/>
    </source>
</evidence>
<reference evidence="1 2" key="1">
    <citation type="submission" date="2018-04" db="EMBL/GenBank/DDBJ databases">
        <title>Polynucleobacter sp. UK-Long2-W17 genome.</title>
        <authorList>
            <person name="Hahn M.W."/>
        </authorList>
    </citation>
    <scope>NUCLEOTIDE SEQUENCE [LARGE SCALE GENOMIC DNA]</scope>
    <source>
        <strain evidence="1 2">UK-Long2-W17</strain>
    </source>
</reference>
<dbReference type="KEGG" id="pard:DN92_03535"/>
<proteinExistence type="predicted"/>
<gene>
    <name evidence="1" type="ORF">DN92_03535</name>
</gene>
<dbReference type="Proteomes" id="UP000501090">
    <property type="component" value="Chromosome"/>
</dbReference>
<accession>A0A6M9PID3</accession>
<dbReference type="Pfam" id="PF10982">
    <property type="entry name" value="DUF2789"/>
    <property type="match status" value="1"/>
</dbReference>
<dbReference type="InterPro" id="IPR021250">
    <property type="entry name" value="DUF2789"/>
</dbReference>
<organism evidence="1 2">
    <name type="scientific">Polynucleobacter arcticus</name>
    <dbReference type="NCBI Taxonomy" id="1743165"/>
    <lineage>
        <taxon>Bacteria</taxon>
        <taxon>Pseudomonadati</taxon>
        <taxon>Pseudomonadota</taxon>
        <taxon>Betaproteobacteria</taxon>
        <taxon>Burkholderiales</taxon>
        <taxon>Burkholderiaceae</taxon>
        <taxon>Polynucleobacter</taxon>
    </lineage>
</organism>
<dbReference type="InterPro" id="IPR038086">
    <property type="entry name" value="DUF2789_sf"/>
</dbReference>
<evidence type="ECO:0000313" key="1">
    <source>
        <dbReference type="EMBL" id="QKM60189.1"/>
    </source>
</evidence>
<protein>
    <submittedName>
        <fullName evidence="1">DUF2789 domain-containing protein</fullName>
    </submittedName>
</protein>